<dbReference type="GO" id="GO:0008270">
    <property type="term" value="F:zinc ion binding"/>
    <property type="evidence" value="ECO:0007669"/>
    <property type="project" value="UniProtKB-KW"/>
</dbReference>
<evidence type="ECO:0000313" key="8">
    <source>
        <dbReference type="EMBL" id="EYU23246.1"/>
    </source>
</evidence>
<evidence type="ECO:0000256" key="5">
    <source>
        <dbReference type="PROSITE-ProRule" id="PRU00175"/>
    </source>
</evidence>
<accession>A0A022Q5I7</accession>
<name>A0A022Q5I7_ERYGU</name>
<proteinExistence type="predicted"/>
<feature type="non-terminal residue" evidence="8">
    <location>
        <position position="1"/>
    </location>
</feature>
<dbReference type="eggNOG" id="KOG0823">
    <property type="taxonomic scope" value="Eukaryota"/>
</dbReference>
<keyword evidence="6" id="KW-0256">Endoplasmic reticulum</keyword>
<organism evidence="8 9">
    <name type="scientific">Erythranthe guttata</name>
    <name type="common">Yellow monkey flower</name>
    <name type="synonym">Mimulus guttatus</name>
    <dbReference type="NCBI Taxonomy" id="4155"/>
    <lineage>
        <taxon>Eukaryota</taxon>
        <taxon>Viridiplantae</taxon>
        <taxon>Streptophyta</taxon>
        <taxon>Embryophyta</taxon>
        <taxon>Tracheophyta</taxon>
        <taxon>Spermatophyta</taxon>
        <taxon>Magnoliopsida</taxon>
        <taxon>eudicotyledons</taxon>
        <taxon>Gunneridae</taxon>
        <taxon>Pentapetalae</taxon>
        <taxon>asterids</taxon>
        <taxon>lamiids</taxon>
        <taxon>Lamiales</taxon>
        <taxon>Phrymaceae</taxon>
        <taxon>Erythranthe</taxon>
    </lineage>
</organism>
<comment type="pathway">
    <text evidence="2 6">Protein modification; protein ubiquitination.</text>
</comment>
<keyword evidence="6" id="KW-0479">Metal-binding</keyword>
<dbReference type="GO" id="GO:0036503">
    <property type="term" value="P:ERAD pathway"/>
    <property type="evidence" value="ECO:0000318"/>
    <property type="project" value="GO_Central"/>
</dbReference>
<dbReference type="EMBL" id="KI632168">
    <property type="protein sequence ID" value="EYU23246.1"/>
    <property type="molecule type" value="Genomic_DNA"/>
</dbReference>
<dbReference type="InterPro" id="IPR001841">
    <property type="entry name" value="Znf_RING"/>
</dbReference>
<keyword evidence="6" id="KW-0862">Zinc</keyword>
<evidence type="ECO:0000256" key="3">
    <source>
        <dbReference type="ARBA" id="ARBA00022679"/>
    </source>
</evidence>
<dbReference type="GO" id="GO:0005789">
    <property type="term" value="C:endoplasmic reticulum membrane"/>
    <property type="evidence" value="ECO:0007669"/>
    <property type="project" value="UniProtKB-SubCell"/>
</dbReference>
<evidence type="ECO:0000256" key="2">
    <source>
        <dbReference type="ARBA" id="ARBA00004906"/>
    </source>
</evidence>
<dbReference type="GO" id="GO:0061630">
    <property type="term" value="F:ubiquitin protein ligase activity"/>
    <property type="evidence" value="ECO:0000318"/>
    <property type="project" value="GO_Central"/>
</dbReference>
<evidence type="ECO:0000313" key="9">
    <source>
        <dbReference type="Proteomes" id="UP000030748"/>
    </source>
</evidence>
<reference evidence="8 9" key="1">
    <citation type="journal article" date="2013" name="Proc. Natl. Acad. Sci. U.S.A.">
        <title>Fine-scale variation in meiotic recombination in Mimulus inferred from population shotgun sequencing.</title>
        <authorList>
            <person name="Hellsten U."/>
            <person name="Wright K.M."/>
            <person name="Jenkins J."/>
            <person name="Shu S."/>
            <person name="Yuan Y."/>
            <person name="Wessler S.R."/>
            <person name="Schmutz J."/>
            <person name="Willis J.H."/>
            <person name="Rokhsar D.S."/>
        </authorList>
    </citation>
    <scope>NUCLEOTIDE SEQUENCE [LARGE SCALE GENOMIC DNA]</scope>
    <source>
        <strain evidence="9">cv. DUN x IM62</strain>
    </source>
</reference>
<keyword evidence="4 6" id="KW-0833">Ubl conjugation pathway</keyword>
<dbReference type="GO" id="GO:0044390">
    <property type="term" value="F:ubiquitin-like protein conjugating enzyme binding"/>
    <property type="evidence" value="ECO:0000318"/>
    <property type="project" value="GO_Central"/>
</dbReference>
<sequence>RQSHLAAEPSGSGAHGFPECSICLDAARDPVLTCCGHLFCWPCFYRVPKVDSWSSTKECPVCKGEVSDDTVTPIYGNDGGPAVTEYSSGLIRIPPRPKARRVESARQRMAGGPLEGVLSDAVRDVESGGENINLGVI</sequence>
<dbReference type="UniPathway" id="UPA00143"/>
<dbReference type="STRING" id="4155.A0A022Q5I7"/>
<evidence type="ECO:0000256" key="1">
    <source>
        <dbReference type="ARBA" id="ARBA00000900"/>
    </source>
</evidence>
<dbReference type="InterPro" id="IPR045103">
    <property type="entry name" value="RNF5/RNF185-like"/>
</dbReference>
<evidence type="ECO:0000259" key="7">
    <source>
        <dbReference type="PROSITE" id="PS50089"/>
    </source>
</evidence>
<evidence type="ECO:0000256" key="6">
    <source>
        <dbReference type="RuleBase" id="RU369090"/>
    </source>
</evidence>
<protein>
    <recommendedName>
        <fullName evidence="6">E3 ubiquitin-protein ligase RMA</fullName>
        <ecNumber evidence="6">2.3.2.27</ecNumber>
    </recommendedName>
    <alternativeName>
        <fullName evidence="6">Protein RING membrane-anchor</fullName>
    </alternativeName>
    <alternativeName>
        <fullName evidence="6">RING-type E3 ubiquitin transferase RMA</fullName>
    </alternativeName>
</protein>
<dbReference type="GO" id="GO:0016567">
    <property type="term" value="P:protein ubiquitination"/>
    <property type="evidence" value="ECO:0007669"/>
    <property type="project" value="UniProtKB-UniPathway"/>
</dbReference>
<keyword evidence="5 6" id="KW-0863">Zinc-finger</keyword>
<dbReference type="Proteomes" id="UP000030748">
    <property type="component" value="Unassembled WGS sequence"/>
</dbReference>
<comment type="function">
    <text evidence="6">E3 ubiquitin-protein ligase.</text>
</comment>
<dbReference type="SUPFAM" id="SSF57850">
    <property type="entry name" value="RING/U-box"/>
    <property type="match status" value="1"/>
</dbReference>
<gene>
    <name evidence="8" type="ORF">MIMGU_mgv1a0214192mg</name>
</gene>
<dbReference type="GO" id="GO:0006511">
    <property type="term" value="P:ubiquitin-dependent protein catabolic process"/>
    <property type="evidence" value="ECO:0000318"/>
    <property type="project" value="GO_Central"/>
</dbReference>
<dbReference type="SMART" id="SM00184">
    <property type="entry name" value="RING"/>
    <property type="match status" value="1"/>
</dbReference>
<dbReference type="PANTHER" id="PTHR12313">
    <property type="entry name" value="E3 UBIQUITIN-PROTEIN LIGASE RNF5-RELATED"/>
    <property type="match status" value="1"/>
</dbReference>
<comment type="domain">
    <text evidence="6">The RING-type zinc finger domain is responsible for E3 ligase activity.</text>
</comment>
<feature type="domain" description="RING-type" evidence="7">
    <location>
        <begin position="20"/>
        <end position="63"/>
    </location>
</feature>
<dbReference type="InterPro" id="IPR013083">
    <property type="entry name" value="Znf_RING/FYVE/PHD"/>
</dbReference>
<dbReference type="AlphaFoldDB" id="A0A022Q5I7"/>
<dbReference type="Pfam" id="PF13920">
    <property type="entry name" value="zf-C3HC4_3"/>
    <property type="match status" value="1"/>
</dbReference>
<dbReference type="EC" id="2.3.2.27" evidence="6"/>
<dbReference type="Gene3D" id="3.30.40.10">
    <property type="entry name" value="Zinc/RING finger domain, C3HC4 (zinc finger)"/>
    <property type="match status" value="1"/>
</dbReference>
<keyword evidence="9" id="KW-1185">Reference proteome</keyword>
<comment type="subcellular location">
    <subcellularLocation>
        <location evidence="6">Endoplasmic reticulum membrane</location>
        <topology evidence="6">Single-pass type IV membrane protein</topology>
    </subcellularLocation>
</comment>
<keyword evidence="3 6" id="KW-0808">Transferase</keyword>
<dbReference type="PROSITE" id="PS50089">
    <property type="entry name" value="ZF_RING_2"/>
    <property type="match status" value="1"/>
</dbReference>
<evidence type="ECO:0000256" key="4">
    <source>
        <dbReference type="ARBA" id="ARBA00022786"/>
    </source>
</evidence>
<comment type="catalytic activity">
    <reaction evidence="1 6">
        <text>S-ubiquitinyl-[E2 ubiquitin-conjugating enzyme]-L-cysteine + [acceptor protein]-L-lysine = [E2 ubiquitin-conjugating enzyme]-L-cysteine + N(6)-ubiquitinyl-[acceptor protein]-L-lysine.</text>
        <dbReference type="EC" id="2.3.2.27"/>
    </reaction>
</comment>